<dbReference type="PANTHER" id="PTHR31905">
    <property type="entry name" value="COILED-COIL DOMAIN-CONTAINING PROTEIN 58"/>
    <property type="match status" value="1"/>
</dbReference>
<name>A0A1E4RLI3_9ASCO</name>
<protein>
    <submittedName>
        <fullName evidence="2">Uncharacterized protein</fullName>
    </submittedName>
</protein>
<sequence>MSNLGSNGSSESVESVTIAPNALFQPQYCHDSGRIRAFLRLSRIATDDTIRQHLNEIKQRDCESYLVRKIFPQWEARSELIDYCFKYSKNLRNSTSQGKAVPKAVNLPSSNVQENETSIEEQFDLRTDPYAYKSHQQQLESQFTHCDMIDNWIKNEQSVEQILRQETIKVFNDKCYQKDWTKDIQKFR</sequence>
<dbReference type="Proteomes" id="UP000095085">
    <property type="component" value="Unassembled WGS sequence"/>
</dbReference>
<accession>A0A1E4RLI3</accession>
<gene>
    <name evidence="2" type="ORF">HYPBUDRAFT_156793</name>
</gene>
<dbReference type="PANTHER" id="PTHR31905:SF2">
    <property type="entry name" value="PROTEIN MIX23"/>
    <property type="match status" value="1"/>
</dbReference>
<dbReference type="PIRSF" id="PIRSF022603">
    <property type="entry name" value="UCP022603"/>
    <property type="match status" value="1"/>
</dbReference>
<comment type="similarity">
    <text evidence="1">Belongs to the MIX23 family.</text>
</comment>
<organism evidence="2 3">
    <name type="scientific">Hyphopichia burtonii NRRL Y-1933</name>
    <dbReference type="NCBI Taxonomy" id="984485"/>
    <lineage>
        <taxon>Eukaryota</taxon>
        <taxon>Fungi</taxon>
        <taxon>Dikarya</taxon>
        <taxon>Ascomycota</taxon>
        <taxon>Saccharomycotina</taxon>
        <taxon>Pichiomycetes</taxon>
        <taxon>Debaryomycetaceae</taxon>
        <taxon>Hyphopichia</taxon>
    </lineage>
</organism>
<proteinExistence type="inferred from homology"/>
<evidence type="ECO:0000313" key="2">
    <source>
        <dbReference type="EMBL" id="ODV68117.1"/>
    </source>
</evidence>
<keyword evidence="3" id="KW-1185">Reference proteome</keyword>
<dbReference type="STRING" id="984485.A0A1E4RLI3"/>
<dbReference type="Pfam" id="PF09774">
    <property type="entry name" value="MIX23"/>
    <property type="match status" value="1"/>
</dbReference>
<evidence type="ECO:0000256" key="1">
    <source>
        <dbReference type="ARBA" id="ARBA00024204"/>
    </source>
</evidence>
<dbReference type="RefSeq" id="XP_020077184.1">
    <property type="nucleotide sequence ID" value="XM_020222242.1"/>
</dbReference>
<dbReference type="GO" id="GO:0005758">
    <property type="term" value="C:mitochondrial intermembrane space"/>
    <property type="evidence" value="ECO:0007669"/>
    <property type="project" value="InterPro"/>
</dbReference>
<dbReference type="InterPro" id="IPR016805">
    <property type="entry name" value="MIX23_fungal"/>
</dbReference>
<evidence type="ECO:0000313" key="3">
    <source>
        <dbReference type="Proteomes" id="UP000095085"/>
    </source>
</evidence>
<reference evidence="3" key="1">
    <citation type="submission" date="2016-05" db="EMBL/GenBank/DDBJ databases">
        <title>Comparative genomics of biotechnologically important yeasts.</title>
        <authorList>
            <consortium name="DOE Joint Genome Institute"/>
            <person name="Riley R."/>
            <person name="Haridas S."/>
            <person name="Wolfe K.H."/>
            <person name="Lopes M.R."/>
            <person name="Hittinger C.T."/>
            <person name="Goker M."/>
            <person name="Salamov A."/>
            <person name="Wisecaver J."/>
            <person name="Long T.M."/>
            <person name="Aerts A.L."/>
            <person name="Barry K."/>
            <person name="Choi C."/>
            <person name="Clum A."/>
            <person name="Coughlan A.Y."/>
            <person name="Deshpande S."/>
            <person name="Douglass A.P."/>
            <person name="Hanson S.J."/>
            <person name="Klenk H.-P."/>
            <person name="Labutti K."/>
            <person name="Lapidus A."/>
            <person name="Lindquist E."/>
            <person name="Lipzen A."/>
            <person name="Meier-Kolthoff J.P."/>
            <person name="Ohm R.A."/>
            <person name="Otillar R.P."/>
            <person name="Pangilinan J."/>
            <person name="Peng Y."/>
            <person name="Rokas A."/>
            <person name="Rosa C.A."/>
            <person name="Scheuner C."/>
            <person name="Sibirny A.A."/>
            <person name="Slot J.C."/>
            <person name="Stielow J.B."/>
            <person name="Sun H."/>
            <person name="Kurtzman C.P."/>
            <person name="Blackwell M."/>
            <person name="Grigoriev I.V."/>
            <person name="Jeffries T.W."/>
        </authorList>
    </citation>
    <scope>NUCLEOTIDE SEQUENCE [LARGE SCALE GENOMIC DNA]</scope>
    <source>
        <strain evidence="3">NRRL Y-1933</strain>
    </source>
</reference>
<dbReference type="OrthoDB" id="5593818at2759"/>
<dbReference type="InterPro" id="IPR019171">
    <property type="entry name" value="MIX23"/>
</dbReference>
<dbReference type="EMBL" id="KV454540">
    <property type="protein sequence ID" value="ODV68117.1"/>
    <property type="molecule type" value="Genomic_DNA"/>
</dbReference>
<dbReference type="AlphaFoldDB" id="A0A1E4RLI3"/>
<dbReference type="GeneID" id="30996791"/>